<dbReference type="GO" id="GO:0000156">
    <property type="term" value="F:phosphorelay response regulator activity"/>
    <property type="evidence" value="ECO:0007669"/>
    <property type="project" value="InterPro"/>
</dbReference>
<feature type="domain" description="Response regulatory" evidence="6">
    <location>
        <begin position="8"/>
        <end position="126"/>
    </location>
</feature>
<organism evidence="8 9">
    <name type="scientific">Desulfosarcina ovata subsp. ovata</name>
    <dbReference type="NCBI Taxonomy" id="2752305"/>
    <lineage>
        <taxon>Bacteria</taxon>
        <taxon>Pseudomonadati</taxon>
        <taxon>Thermodesulfobacteriota</taxon>
        <taxon>Desulfobacteria</taxon>
        <taxon>Desulfobacterales</taxon>
        <taxon>Desulfosarcinaceae</taxon>
        <taxon>Desulfosarcina</taxon>
    </lineage>
</organism>
<dbReference type="AlphaFoldDB" id="A0A5K8A8U8"/>
<sequence length="371" mass="39269">MNSNKPLRVLVVDDTVLYRKIVSDVLAAIPGVELVGTAHNGKAAISKLASLKPDLLTLDIEMPEMNGLEVLGHIQQHAPHIGAIMLSTLTQEGGAMTMKALELGAFDFIPKPQSGTMAENRKKVADAIVPMLHAFRRRSKVMGVTRSIARPGKPAATALPRKAAPTTRRRLLSSANRSRSEIIAIGISTGGPNALAKMLPMIPKDIGVPIVIVQHMPPMFTQSLANSLSGKCKITVREAKQGEPILPNTALIAPGGKQMKIVAGADGKSRVVKITDDPPENSCKPSVDYLFRSVADHYVGRATGVIMTGMGSDGTQGLKLMKQNGASIIAQDEATCVVFGMPKEAAETGLADAVLPLHQIADAIVKTVRIG</sequence>
<keyword evidence="3 5" id="KW-0597">Phosphoprotein</keyword>
<dbReference type="Gene3D" id="3.40.50.180">
    <property type="entry name" value="Methylesterase CheB, C-terminal domain"/>
    <property type="match status" value="1"/>
</dbReference>
<dbReference type="HAMAP" id="MF_00099">
    <property type="entry name" value="CheB_chemtxs"/>
    <property type="match status" value="1"/>
</dbReference>
<keyword evidence="9" id="KW-1185">Reference proteome</keyword>
<name>A0A5K8A8U8_9BACT</name>
<dbReference type="GO" id="GO:0008984">
    <property type="term" value="F:protein-glutamate methylesterase activity"/>
    <property type="evidence" value="ECO:0007669"/>
    <property type="project" value="UniProtKB-UniRule"/>
</dbReference>
<dbReference type="InterPro" id="IPR008248">
    <property type="entry name" value="CheB-like"/>
</dbReference>
<dbReference type="Pfam" id="PF01339">
    <property type="entry name" value="CheB_methylest"/>
    <property type="match status" value="1"/>
</dbReference>
<keyword evidence="1 3" id="KW-0378">Hydrolase</keyword>
<reference evidence="8 9" key="1">
    <citation type="submission" date="2019-11" db="EMBL/GenBank/DDBJ databases">
        <title>Comparative genomics of hydrocarbon-degrading Desulfosarcina strains.</title>
        <authorList>
            <person name="Watanabe M."/>
            <person name="Kojima H."/>
            <person name="Fukui M."/>
        </authorList>
    </citation>
    <scope>NUCLEOTIDE SEQUENCE [LARGE SCALE GENOMIC DNA]</scope>
    <source>
        <strain evidence="9">oXyS1</strain>
    </source>
</reference>
<dbReference type="PROSITE" id="PS50122">
    <property type="entry name" value="CHEB"/>
    <property type="match status" value="1"/>
</dbReference>
<evidence type="ECO:0000256" key="3">
    <source>
        <dbReference type="HAMAP-Rule" id="MF_00099"/>
    </source>
</evidence>
<dbReference type="CDD" id="cd17541">
    <property type="entry name" value="REC_CheB-like"/>
    <property type="match status" value="1"/>
</dbReference>
<comment type="catalytic activity">
    <reaction evidence="3">
        <text>L-glutaminyl-[protein] + H2O = L-glutamyl-[protein] + NH4(+)</text>
        <dbReference type="Rhea" id="RHEA:16441"/>
        <dbReference type="Rhea" id="RHEA-COMP:10207"/>
        <dbReference type="Rhea" id="RHEA-COMP:10208"/>
        <dbReference type="ChEBI" id="CHEBI:15377"/>
        <dbReference type="ChEBI" id="CHEBI:28938"/>
        <dbReference type="ChEBI" id="CHEBI:29973"/>
        <dbReference type="ChEBI" id="CHEBI:30011"/>
        <dbReference type="EC" id="3.5.1.44"/>
    </reaction>
</comment>
<dbReference type="PROSITE" id="PS50110">
    <property type="entry name" value="RESPONSE_REGULATORY"/>
    <property type="match status" value="1"/>
</dbReference>
<evidence type="ECO:0000313" key="8">
    <source>
        <dbReference type="EMBL" id="BBO88901.1"/>
    </source>
</evidence>
<dbReference type="GO" id="GO:0005737">
    <property type="term" value="C:cytoplasm"/>
    <property type="evidence" value="ECO:0007669"/>
    <property type="project" value="UniProtKB-SubCell"/>
</dbReference>
<accession>A0A5K8A8U8</accession>
<feature type="domain" description="CheB-type methylesterase" evidence="7">
    <location>
        <begin position="176"/>
        <end position="371"/>
    </location>
</feature>
<dbReference type="SUPFAM" id="SSF52738">
    <property type="entry name" value="Methylesterase CheB, C-terminal domain"/>
    <property type="match status" value="1"/>
</dbReference>
<dbReference type="EC" id="3.5.1.44" evidence="3"/>
<dbReference type="InterPro" id="IPR001789">
    <property type="entry name" value="Sig_transdc_resp-reg_receiver"/>
</dbReference>
<dbReference type="SMART" id="SM00448">
    <property type="entry name" value="REC"/>
    <property type="match status" value="1"/>
</dbReference>
<evidence type="ECO:0000313" key="9">
    <source>
        <dbReference type="Proteomes" id="UP000422108"/>
    </source>
</evidence>
<keyword evidence="3 4" id="KW-0145">Chemotaxis</keyword>
<evidence type="ECO:0000259" key="7">
    <source>
        <dbReference type="PROSITE" id="PS50122"/>
    </source>
</evidence>
<keyword evidence="3" id="KW-0963">Cytoplasm</keyword>
<feature type="modified residue" description="4-aspartylphosphate" evidence="3 5">
    <location>
        <position position="59"/>
    </location>
</feature>
<feature type="active site" evidence="3 4">
    <location>
        <position position="215"/>
    </location>
</feature>
<dbReference type="PANTHER" id="PTHR42872">
    <property type="entry name" value="PROTEIN-GLUTAMATE METHYLESTERASE/PROTEIN-GLUTAMINE GLUTAMINASE"/>
    <property type="match status" value="1"/>
</dbReference>
<dbReference type="InterPro" id="IPR000673">
    <property type="entry name" value="Sig_transdc_resp-reg_Me-estase"/>
</dbReference>
<dbReference type="InterPro" id="IPR035909">
    <property type="entry name" value="CheB_C"/>
</dbReference>
<comment type="catalytic activity">
    <reaction evidence="2 3">
        <text>[protein]-L-glutamate 5-O-methyl ester + H2O = L-glutamyl-[protein] + methanol + H(+)</text>
        <dbReference type="Rhea" id="RHEA:23236"/>
        <dbReference type="Rhea" id="RHEA-COMP:10208"/>
        <dbReference type="Rhea" id="RHEA-COMP:10311"/>
        <dbReference type="ChEBI" id="CHEBI:15377"/>
        <dbReference type="ChEBI" id="CHEBI:15378"/>
        <dbReference type="ChEBI" id="CHEBI:17790"/>
        <dbReference type="ChEBI" id="CHEBI:29973"/>
        <dbReference type="ChEBI" id="CHEBI:82795"/>
        <dbReference type="EC" id="3.1.1.61"/>
    </reaction>
</comment>
<gene>
    <name evidence="3 8" type="primary">cheB</name>
    <name evidence="8" type="ORF">DSCOOX_20810</name>
</gene>
<dbReference type="InterPro" id="IPR011006">
    <property type="entry name" value="CheY-like_superfamily"/>
</dbReference>
<comment type="domain">
    <text evidence="3">Contains a C-terminal catalytic domain, and an N-terminal region which modulates catalytic activity.</text>
</comment>
<evidence type="ECO:0000256" key="1">
    <source>
        <dbReference type="ARBA" id="ARBA00022801"/>
    </source>
</evidence>
<comment type="subcellular location">
    <subcellularLocation>
        <location evidence="3">Cytoplasm</location>
    </subcellularLocation>
</comment>
<proteinExistence type="inferred from homology"/>
<dbReference type="Proteomes" id="UP000422108">
    <property type="component" value="Chromosome"/>
</dbReference>
<dbReference type="GO" id="GO:0050568">
    <property type="term" value="F:protein-glutamine glutaminase activity"/>
    <property type="evidence" value="ECO:0007669"/>
    <property type="project" value="UniProtKB-UniRule"/>
</dbReference>
<protein>
    <recommendedName>
        <fullName evidence="3">Protein-glutamate methylesterase/protein-glutamine glutaminase</fullName>
        <ecNumber evidence="3">3.1.1.61</ecNumber>
        <ecNumber evidence="3">3.5.1.44</ecNumber>
    </recommendedName>
</protein>
<feature type="active site" evidence="3 4">
    <location>
        <position position="313"/>
    </location>
</feature>
<dbReference type="NCBIfam" id="NF001965">
    <property type="entry name" value="PRK00742.1"/>
    <property type="match status" value="1"/>
</dbReference>
<dbReference type="Pfam" id="PF00072">
    <property type="entry name" value="Response_reg"/>
    <property type="match status" value="1"/>
</dbReference>
<comment type="PTM">
    <text evidence="3">Phosphorylated by CheA. Phosphorylation of the N-terminal regulatory domain activates the methylesterase activity.</text>
</comment>
<dbReference type="PANTHER" id="PTHR42872:SF3">
    <property type="entry name" value="PROTEIN-GLUTAMATE METHYLESTERASE_PROTEIN-GLUTAMINE GLUTAMINASE 1"/>
    <property type="match status" value="1"/>
</dbReference>
<dbReference type="Gene3D" id="3.40.50.2300">
    <property type="match status" value="1"/>
</dbReference>
<dbReference type="RefSeq" id="WP_155310159.1">
    <property type="nucleotide sequence ID" value="NZ_AP021879.1"/>
</dbReference>
<dbReference type="PIRSF" id="PIRSF000876">
    <property type="entry name" value="RR_chemtxs_CheB"/>
    <property type="match status" value="1"/>
</dbReference>
<dbReference type="CDD" id="cd16432">
    <property type="entry name" value="CheB_Rec"/>
    <property type="match status" value="1"/>
</dbReference>
<dbReference type="EMBL" id="AP021879">
    <property type="protein sequence ID" value="BBO88901.1"/>
    <property type="molecule type" value="Genomic_DNA"/>
</dbReference>
<dbReference type="SUPFAM" id="SSF52172">
    <property type="entry name" value="CheY-like"/>
    <property type="match status" value="1"/>
</dbReference>
<dbReference type="EC" id="3.1.1.61" evidence="3"/>
<dbReference type="GO" id="GO:0006935">
    <property type="term" value="P:chemotaxis"/>
    <property type="evidence" value="ECO:0007669"/>
    <property type="project" value="UniProtKB-UniRule"/>
</dbReference>
<comment type="function">
    <text evidence="3">Involved in chemotaxis. Part of a chemotaxis signal transduction system that modulates chemotaxis in response to various stimuli. Catalyzes the demethylation of specific methylglutamate residues introduced into the chemoreceptors (methyl-accepting chemotaxis proteins or MCP) by CheR. Also mediates the irreversible deamidation of specific glutamine residues to glutamic acid.</text>
</comment>
<evidence type="ECO:0000256" key="5">
    <source>
        <dbReference type="PROSITE-ProRule" id="PRU00169"/>
    </source>
</evidence>
<evidence type="ECO:0000256" key="2">
    <source>
        <dbReference type="ARBA" id="ARBA00048267"/>
    </source>
</evidence>
<evidence type="ECO:0000256" key="4">
    <source>
        <dbReference type="PROSITE-ProRule" id="PRU00050"/>
    </source>
</evidence>
<feature type="active site" evidence="3 4">
    <location>
        <position position="188"/>
    </location>
</feature>
<evidence type="ECO:0000259" key="6">
    <source>
        <dbReference type="PROSITE" id="PS50110"/>
    </source>
</evidence>
<comment type="similarity">
    <text evidence="3">Belongs to the CheB family.</text>
</comment>